<dbReference type="AlphaFoldDB" id="A0A8H8RWC5"/>
<reference evidence="4 5" key="1">
    <citation type="submission" date="2018-05" db="EMBL/GenBank/DDBJ databases">
        <title>Genome sequencing and assembly of the regulated plant pathogen Lachnellula willkommii and related sister species for the development of diagnostic species identification markers.</title>
        <authorList>
            <person name="Giroux E."/>
            <person name="Bilodeau G."/>
        </authorList>
    </citation>
    <scope>NUCLEOTIDE SEQUENCE [LARGE SCALE GENOMIC DNA]</scope>
    <source>
        <strain evidence="4 5">CBS 160.35</strain>
    </source>
</reference>
<dbReference type="OrthoDB" id="9974981at2759"/>
<feature type="domain" description="NmrA-like" evidence="3">
    <location>
        <begin position="39"/>
        <end position="250"/>
    </location>
</feature>
<comment type="caution">
    <text evidence="4">The sequence shown here is derived from an EMBL/GenBank/DDBJ whole genome shotgun (WGS) entry which is preliminary data.</text>
</comment>
<dbReference type="GO" id="GO:0016491">
    <property type="term" value="F:oxidoreductase activity"/>
    <property type="evidence" value="ECO:0007669"/>
    <property type="project" value="UniProtKB-KW"/>
</dbReference>
<dbReference type="EMBL" id="QGMI01000367">
    <property type="protein sequence ID" value="TVY41849.1"/>
    <property type="molecule type" value="Genomic_DNA"/>
</dbReference>
<dbReference type="Pfam" id="PF05368">
    <property type="entry name" value="NmrA"/>
    <property type="match status" value="1"/>
</dbReference>
<dbReference type="PANTHER" id="PTHR47706">
    <property type="entry name" value="NMRA-LIKE FAMILY PROTEIN"/>
    <property type="match status" value="1"/>
</dbReference>
<dbReference type="PANTHER" id="PTHR47706:SF1">
    <property type="entry name" value="CIPA-LIKE, PUTATIVE (AFU_ORTHOLOGUE AFUA_1G12460)-RELATED"/>
    <property type="match status" value="1"/>
</dbReference>
<evidence type="ECO:0000313" key="4">
    <source>
        <dbReference type="EMBL" id="TVY41849.1"/>
    </source>
</evidence>
<dbReference type="InterPro" id="IPR051609">
    <property type="entry name" value="NmrA/Isoflavone_reductase-like"/>
</dbReference>
<evidence type="ECO:0000259" key="3">
    <source>
        <dbReference type="Pfam" id="PF05368"/>
    </source>
</evidence>
<proteinExistence type="predicted"/>
<dbReference type="InterPro" id="IPR008030">
    <property type="entry name" value="NmrA-like"/>
</dbReference>
<keyword evidence="2" id="KW-0560">Oxidoreductase</keyword>
<keyword evidence="5" id="KW-1185">Reference proteome</keyword>
<organism evidence="4 5">
    <name type="scientific">Lachnellula occidentalis</name>
    <dbReference type="NCBI Taxonomy" id="215460"/>
    <lineage>
        <taxon>Eukaryota</taxon>
        <taxon>Fungi</taxon>
        <taxon>Dikarya</taxon>
        <taxon>Ascomycota</taxon>
        <taxon>Pezizomycotina</taxon>
        <taxon>Leotiomycetes</taxon>
        <taxon>Helotiales</taxon>
        <taxon>Lachnaceae</taxon>
        <taxon>Lachnellula</taxon>
    </lineage>
</organism>
<dbReference type="CDD" id="cd05259">
    <property type="entry name" value="PCBER_SDR_a"/>
    <property type="match status" value="1"/>
</dbReference>
<dbReference type="Proteomes" id="UP000443090">
    <property type="component" value="Unassembled WGS sequence"/>
</dbReference>
<evidence type="ECO:0000256" key="1">
    <source>
        <dbReference type="ARBA" id="ARBA00022857"/>
    </source>
</evidence>
<dbReference type="InterPro" id="IPR045312">
    <property type="entry name" value="PCBER-like"/>
</dbReference>
<dbReference type="InterPro" id="IPR036291">
    <property type="entry name" value="NAD(P)-bd_dom_sf"/>
</dbReference>
<name>A0A8H8RWC5_9HELO</name>
<sequence length="333" mass="35975">MPPKHHQLRPSLPLKRRFNINLNTKLHNSSYCFIMSEIKSVAVAGASGNVGPHVLKALGDAKFQVTVLTRSKKPGAYDSSVRVIEVDFTSVESLTAALQGIDALVSTVSSTAIENQTILIDAAIAAGVKRFIPSEYGNCTTNPKLESFPVYSSMTKVRQYVQEKAKAGNITWTVLASGGFLDFLFAKPILFDFANHKVTLYDGGDNRMSSTSLPNIGKAIAGILENSAATKNKIVRTSEIILTQNKILSIAQGLRPDIKWEVSTAQTSAILKEGLDGVSAGDFSMPTVMKIIISTALAGDVYGCAYDETDNELLGIKELTEEDFKKLVAERLG</sequence>
<protein>
    <submittedName>
        <fullName evidence="4">Isoflavone reductase-like protein</fullName>
    </submittedName>
</protein>
<gene>
    <name evidence="4" type="primary">PCBER_1</name>
    <name evidence="4" type="ORF">LOCC1_G004836</name>
</gene>
<dbReference type="SUPFAM" id="SSF51735">
    <property type="entry name" value="NAD(P)-binding Rossmann-fold domains"/>
    <property type="match status" value="1"/>
</dbReference>
<dbReference type="Gene3D" id="3.90.25.10">
    <property type="entry name" value="UDP-galactose 4-epimerase, domain 1"/>
    <property type="match status" value="1"/>
</dbReference>
<evidence type="ECO:0000256" key="2">
    <source>
        <dbReference type="ARBA" id="ARBA00023002"/>
    </source>
</evidence>
<keyword evidence="1" id="KW-0521">NADP</keyword>
<dbReference type="Gene3D" id="3.40.50.720">
    <property type="entry name" value="NAD(P)-binding Rossmann-like Domain"/>
    <property type="match status" value="1"/>
</dbReference>
<accession>A0A8H8RWC5</accession>
<evidence type="ECO:0000313" key="5">
    <source>
        <dbReference type="Proteomes" id="UP000443090"/>
    </source>
</evidence>